<evidence type="ECO:0000256" key="5">
    <source>
        <dbReference type="ARBA" id="ARBA00022741"/>
    </source>
</evidence>
<evidence type="ECO:0000256" key="10">
    <source>
        <dbReference type="SAM" id="MobiDB-lite"/>
    </source>
</evidence>
<evidence type="ECO:0000256" key="7">
    <source>
        <dbReference type="ARBA" id="ARBA00022840"/>
    </source>
</evidence>
<dbReference type="GO" id="GO:0005524">
    <property type="term" value="F:ATP binding"/>
    <property type="evidence" value="ECO:0007669"/>
    <property type="project" value="UniProtKB-KW"/>
</dbReference>
<dbReference type="EMBL" id="JAUJYO010000004">
    <property type="protein sequence ID" value="KAK1320035.1"/>
    <property type="molecule type" value="Genomic_DNA"/>
</dbReference>
<accession>A0AAV9F2U1</accession>
<dbReference type="SMART" id="SM00220">
    <property type="entry name" value="S_TKc"/>
    <property type="match status" value="1"/>
</dbReference>
<dbReference type="AlphaFoldDB" id="A0AAV9F2U1"/>
<evidence type="ECO:0000313" key="13">
    <source>
        <dbReference type="EMBL" id="KAK1320035.1"/>
    </source>
</evidence>
<keyword evidence="4" id="KW-0808">Transferase</keyword>
<dbReference type="EC" id="2.7.11.1" evidence="2"/>
<evidence type="ECO:0000259" key="11">
    <source>
        <dbReference type="PROSITE" id="PS50011"/>
    </source>
</evidence>
<dbReference type="FunFam" id="1.10.510.10:FF:000294">
    <property type="entry name" value="Serine/threonine-protein kinase OXI1"/>
    <property type="match status" value="1"/>
</dbReference>
<dbReference type="GO" id="GO:0004674">
    <property type="term" value="F:protein serine/threonine kinase activity"/>
    <property type="evidence" value="ECO:0007669"/>
    <property type="project" value="UniProtKB-KW"/>
</dbReference>
<evidence type="ECO:0000256" key="4">
    <source>
        <dbReference type="ARBA" id="ARBA00022679"/>
    </source>
</evidence>
<dbReference type="SUPFAM" id="SSF56112">
    <property type="entry name" value="Protein kinase-like (PK-like)"/>
    <property type="match status" value="1"/>
</dbReference>
<evidence type="ECO:0000256" key="1">
    <source>
        <dbReference type="ARBA" id="ARBA00009903"/>
    </source>
</evidence>
<feature type="domain" description="AGC-kinase C-terminal" evidence="12">
    <location>
        <begin position="322"/>
        <end position="378"/>
    </location>
</feature>
<keyword evidence="3" id="KW-0723">Serine/threonine-protein kinase</keyword>
<dbReference type="Gene3D" id="1.10.510.10">
    <property type="entry name" value="Transferase(Phosphotransferase) domain 1"/>
    <property type="match status" value="1"/>
</dbReference>
<reference evidence="13" key="2">
    <citation type="submission" date="2023-06" db="EMBL/GenBank/DDBJ databases">
        <authorList>
            <person name="Ma L."/>
            <person name="Liu K.-W."/>
            <person name="Li Z."/>
            <person name="Hsiao Y.-Y."/>
            <person name="Qi Y."/>
            <person name="Fu T."/>
            <person name="Tang G."/>
            <person name="Zhang D."/>
            <person name="Sun W.-H."/>
            <person name="Liu D.-K."/>
            <person name="Li Y."/>
            <person name="Chen G.-Z."/>
            <person name="Liu X.-D."/>
            <person name="Liao X.-Y."/>
            <person name="Jiang Y.-T."/>
            <person name="Yu X."/>
            <person name="Hao Y."/>
            <person name="Huang J."/>
            <person name="Zhao X.-W."/>
            <person name="Ke S."/>
            <person name="Chen Y.-Y."/>
            <person name="Wu W.-L."/>
            <person name="Hsu J.-L."/>
            <person name="Lin Y.-F."/>
            <person name="Huang M.-D."/>
            <person name="Li C.-Y."/>
            <person name="Huang L."/>
            <person name="Wang Z.-W."/>
            <person name="Zhao X."/>
            <person name="Zhong W.-Y."/>
            <person name="Peng D.-H."/>
            <person name="Ahmad S."/>
            <person name="Lan S."/>
            <person name="Zhang J.-S."/>
            <person name="Tsai W.-C."/>
            <person name="Van De Peer Y."/>
            <person name="Liu Z.-J."/>
        </authorList>
    </citation>
    <scope>NUCLEOTIDE SEQUENCE</scope>
    <source>
        <strain evidence="13">CP</strain>
        <tissue evidence="13">Leaves</tissue>
    </source>
</reference>
<evidence type="ECO:0000256" key="8">
    <source>
        <dbReference type="ARBA" id="ARBA00047899"/>
    </source>
</evidence>
<dbReference type="PROSITE" id="PS50011">
    <property type="entry name" value="PROTEIN_KINASE_DOM"/>
    <property type="match status" value="1"/>
</dbReference>
<evidence type="ECO:0000259" key="12">
    <source>
        <dbReference type="PROSITE" id="PS51285"/>
    </source>
</evidence>
<evidence type="ECO:0000313" key="14">
    <source>
        <dbReference type="Proteomes" id="UP001180020"/>
    </source>
</evidence>
<dbReference type="Proteomes" id="UP001180020">
    <property type="component" value="Unassembled WGS sequence"/>
</dbReference>
<feature type="domain" description="Protein kinase" evidence="11">
    <location>
        <begin position="16"/>
        <end position="321"/>
    </location>
</feature>
<gene>
    <name evidence="13" type="primary">OXI1</name>
    <name evidence="13" type="ORF">QJS10_CPB04g01838</name>
</gene>
<dbReference type="InterPro" id="IPR000961">
    <property type="entry name" value="AGC-kinase_C"/>
</dbReference>
<comment type="similarity">
    <text evidence="1">Belongs to the protein kinase superfamily. AGC Ser/Thr protein kinase family.</text>
</comment>
<dbReference type="InterPro" id="IPR008271">
    <property type="entry name" value="Ser/Thr_kinase_AS"/>
</dbReference>
<keyword evidence="14" id="KW-1185">Reference proteome</keyword>
<evidence type="ECO:0000256" key="3">
    <source>
        <dbReference type="ARBA" id="ARBA00022527"/>
    </source>
</evidence>
<protein>
    <recommendedName>
        <fullName evidence="2">non-specific serine/threonine protein kinase</fullName>
        <ecNumber evidence="2">2.7.11.1</ecNumber>
    </recommendedName>
</protein>
<dbReference type="PANTHER" id="PTHR45637">
    <property type="entry name" value="FLIPPASE KINASE 1-RELATED"/>
    <property type="match status" value="1"/>
</dbReference>
<keyword evidence="6 13" id="KW-0418">Kinase</keyword>
<dbReference type="Pfam" id="PF00069">
    <property type="entry name" value="Pkinase"/>
    <property type="match status" value="2"/>
</dbReference>
<dbReference type="Gene3D" id="3.30.200.20">
    <property type="entry name" value="Phosphorylase Kinase, domain 1"/>
    <property type="match status" value="1"/>
</dbReference>
<proteinExistence type="inferred from homology"/>
<comment type="caution">
    <text evidence="13">The sequence shown here is derived from an EMBL/GenBank/DDBJ whole genome shotgun (WGS) entry which is preliminary data.</text>
</comment>
<name>A0AAV9F2U1_ACOCL</name>
<dbReference type="InterPro" id="IPR011009">
    <property type="entry name" value="Kinase-like_dom_sf"/>
</dbReference>
<feature type="region of interest" description="Disordered" evidence="10">
    <location>
        <begin position="175"/>
        <end position="195"/>
    </location>
</feature>
<evidence type="ECO:0000256" key="2">
    <source>
        <dbReference type="ARBA" id="ARBA00012513"/>
    </source>
</evidence>
<comment type="catalytic activity">
    <reaction evidence="8">
        <text>L-threonyl-[protein] + ATP = O-phospho-L-threonyl-[protein] + ADP + H(+)</text>
        <dbReference type="Rhea" id="RHEA:46608"/>
        <dbReference type="Rhea" id="RHEA-COMP:11060"/>
        <dbReference type="Rhea" id="RHEA-COMP:11605"/>
        <dbReference type="ChEBI" id="CHEBI:15378"/>
        <dbReference type="ChEBI" id="CHEBI:30013"/>
        <dbReference type="ChEBI" id="CHEBI:30616"/>
        <dbReference type="ChEBI" id="CHEBI:61977"/>
        <dbReference type="ChEBI" id="CHEBI:456216"/>
        <dbReference type="EC" id="2.7.11.1"/>
    </reaction>
</comment>
<reference evidence="13" key="1">
    <citation type="journal article" date="2023" name="Nat. Commun.">
        <title>Diploid and tetraploid genomes of Acorus and the evolution of monocots.</title>
        <authorList>
            <person name="Ma L."/>
            <person name="Liu K.W."/>
            <person name="Li Z."/>
            <person name="Hsiao Y.Y."/>
            <person name="Qi Y."/>
            <person name="Fu T."/>
            <person name="Tang G.D."/>
            <person name="Zhang D."/>
            <person name="Sun W.H."/>
            <person name="Liu D.K."/>
            <person name="Li Y."/>
            <person name="Chen G.Z."/>
            <person name="Liu X.D."/>
            <person name="Liao X.Y."/>
            <person name="Jiang Y.T."/>
            <person name="Yu X."/>
            <person name="Hao Y."/>
            <person name="Huang J."/>
            <person name="Zhao X.W."/>
            <person name="Ke S."/>
            <person name="Chen Y.Y."/>
            <person name="Wu W.L."/>
            <person name="Hsu J.L."/>
            <person name="Lin Y.F."/>
            <person name="Huang M.D."/>
            <person name="Li C.Y."/>
            <person name="Huang L."/>
            <person name="Wang Z.W."/>
            <person name="Zhao X."/>
            <person name="Zhong W.Y."/>
            <person name="Peng D.H."/>
            <person name="Ahmad S."/>
            <person name="Lan S."/>
            <person name="Zhang J.S."/>
            <person name="Tsai W.C."/>
            <person name="Van de Peer Y."/>
            <person name="Liu Z.J."/>
        </authorList>
    </citation>
    <scope>NUCLEOTIDE SEQUENCE</scope>
    <source>
        <strain evidence="13">CP</strain>
    </source>
</reference>
<comment type="catalytic activity">
    <reaction evidence="9">
        <text>L-seryl-[protein] + ATP = O-phospho-L-seryl-[protein] + ADP + H(+)</text>
        <dbReference type="Rhea" id="RHEA:17989"/>
        <dbReference type="Rhea" id="RHEA-COMP:9863"/>
        <dbReference type="Rhea" id="RHEA-COMP:11604"/>
        <dbReference type="ChEBI" id="CHEBI:15378"/>
        <dbReference type="ChEBI" id="CHEBI:29999"/>
        <dbReference type="ChEBI" id="CHEBI:30616"/>
        <dbReference type="ChEBI" id="CHEBI:83421"/>
        <dbReference type="ChEBI" id="CHEBI:456216"/>
        <dbReference type="EC" id="2.7.11.1"/>
    </reaction>
</comment>
<evidence type="ECO:0000256" key="9">
    <source>
        <dbReference type="ARBA" id="ARBA00048679"/>
    </source>
</evidence>
<dbReference type="PROSITE" id="PS00108">
    <property type="entry name" value="PROTEIN_KINASE_ST"/>
    <property type="match status" value="1"/>
</dbReference>
<sequence length="378" mass="42166">MSDHSPPPASLDLDRLRVVASLGRGAKGAVFLVDTGAETLALKAISRSSIEKKSRISNGSSESAYRRIWFEHNVLSALDHPLLPKLRGSISTDRIVGFAMDFCSGGDLSSLRRRQTEKMFSDEVIRFYAAELVLALDYLHKSGIVYRDLKPENVLIQENGHLMLVDFDLSTKLPPKKPQKTVEQNVKKPPTKTSTQKRLQSYCFLCNSGISPDEPDPVPNRSDKSNSFVGTEEYVAPEIIRADGHDFSADWWSLGVVLYEMLYGRTPFRGQTRKETFYRILNVDPDLVGEPTPLRDLIRGLLEKDPRRRISGEGIMGHEFFRGVDWERILRVDRPPFVPGAFREGEDDDDVVDLEGVVLSVFGGGSADVDGLSICAVP</sequence>
<organism evidence="13 14">
    <name type="scientific">Acorus calamus</name>
    <name type="common">Sweet flag</name>
    <dbReference type="NCBI Taxonomy" id="4465"/>
    <lineage>
        <taxon>Eukaryota</taxon>
        <taxon>Viridiplantae</taxon>
        <taxon>Streptophyta</taxon>
        <taxon>Embryophyta</taxon>
        <taxon>Tracheophyta</taxon>
        <taxon>Spermatophyta</taxon>
        <taxon>Magnoliopsida</taxon>
        <taxon>Liliopsida</taxon>
        <taxon>Acoraceae</taxon>
        <taxon>Acorus</taxon>
    </lineage>
</organism>
<keyword evidence="5" id="KW-0547">Nucleotide-binding</keyword>
<dbReference type="PROSITE" id="PS51285">
    <property type="entry name" value="AGC_KINASE_CTER"/>
    <property type="match status" value="1"/>
</dbReference>
<dbReference type="FunFam" id="1.10.510.10:FF:000312">
    <property type="entry name" value="Serine/threonine-protein kinase OXI1"/>
    <property type="match status" value="1"/>
</dbReference>
<keyword evidence="7" id="KW-0067">ATP-binding</keyword>
<dbReference type="InterPro" id="IPR000719">
    <property type="entry name" value="Prot_kinase_dom"/>
</dbReference>
<evidence type="ECO:0000256" key="6">
    <source>
        <dbReference type="ARBA" id="ARBA00022777"/>
    </source>
</evidence>